<evidence type="ECO:0000259" key="4">
    <source>
        <dbReference type="PROSITE" id="PS01124"/>
    </source>
</evidence>
<dbReference type="InterPro" id="IPR018060">
    <property type="entry name" value="HTH_AraC"/>
</dbReference>
<reference evidence="5 6" key="1">
    <citation type="journal article" date="2011" name="J. Microbiol.">
        <title>Gramella jeungdoensis sp. nov., isolated from a solar saltern in Korea.</title>
        <authorList>
            <person name="Joung Y."/>
            <person name="Kim H."/>
            <person name="Jang T."/>
            <person name="Ahn T.S."/>
            <person name="Joh K."/>
        </authorList>
    </citation>
    <scope>NUCLEOTIDE SEQUENCE [LARGE SCALE GENOMIC DNA]</scope>
    <source>
        <strain evidence="5 6">KCTC 23123</strain>
    </source>
</reference>
<gene>
    <name evidence="5" type="ORF">E2488_01300</name>
</gene>
<comment type="caution">
    <text evidence="5">The sequence shown here is derived from an EMBL/GenBank/DDBJ whole genome shotgun (WGS) entry which is preliminary data.</text>
</comment>
<dbReference type="Proteomes" id="UP000298517">
    <property type="component" value="Unassembled WGS sequence"/>
</dbReference>
<evidence type="ECO:0000313" key="6">
    <source>
        <dbReference type="Proteomes" id="UP000298517"/>
    </source>
</evidence>
<dbReference type="AlphaFoldDB" id="A0A4Y8AWV8"/>
<dbReference type="RefSeq" id="WP_134246526.1">
    <property type="nucleotide sequence ID" value="NZ_SNQI01000001.1"/>
</dbReference>
<keyword evidence="1" id="KW-0805">Transcription regulation</keyword>
<sequence>MSNIFKEQIKIITEKNLKQEIGFSKTYLSSKTAIFIVKKGYFSFINSFKKITLIENNIYLSFPRNVFQLINVSPDLEINIVALDVDLVDNFSLDFNRLDAYQFFISNYLNHFNISKPSLIELDGLVNLLQLNVYKKSNSTFKKAIVLNLISVLIYTVLDAINAQINIDNRSKTNRKQELVLEFLKLLSIHFKNERNLSFYAKNLKVTIRHLSATIKNVTKKTANQVIHQQIISESKFLLASTNKKITEITAELNFNDQYYFSNFFKKNTGLSPSQFRTQNKKEYIYTSI</sequence>
<dbReference type="PANTHER" id="PTHR43280:SF32">
    <property type="entry name" value="TRANSCRIPTIONAL REGULATORY PROTEIN"/>
    <property type="match status" value="1"/>
</dbReference>
<keyword evidence="2" id="KW-0238">DNA-binding</keyword>
<dbReference type="GO" id="GO:0043565">
    <property type="term" value="F:sequence-specific DNA binding"/>
    <property type="evidence" value="ECO:0007669"/>
    <property type="project" value="InterPro"/>
</dbReference>
<keyword evidence="3" id="KW-0804">Transcription</keyword>
<dbReference type="InterPro" id="IPR009057">
    <property type="entry name" value="Homeodomain-like_sf"/>
</dbReference>
<dbReference type="SUPFAM" id="SSF46689">
    <property type="entry name" value="Homeodomain-like"/>
    <property type="match status" value="1"/>
</dbReference>
<protein>
    <submittedName>
        <fullName evidence="5">AraC family transcriptional regulator</fullName>
    </submittedName>
</protein>
<evidence type="ECO:0000256" key="2">
    <source>
        <dbReference type="ARBA" id="ARBA00023125"/>
    </source>
</evidence>
<name>A0A4Y8AWV8_9FLAO</name>
<dbReference type="EMBL" id="SNQI01000001">
    <property type="protein sequence ID" value="TEW76514.1"/>
    <property type="molecule type" value="Genomic_DNA"/>
</dbReference>
<dbReference type="InterPro" id="IPR020449">
    <property type="entry name" value="Tscrpt_reg_AraC-type_HTH"/>
</dbReference>
<dbReference type="GO" id="GO:0003700">
    <property type="term" value="F:DNA-binding transcription factor activity"/>
    <property type="evidence" value="ECO:0007669"/>
    <property type="project" value="InterPro"/>
</dbReference>
<dbReference type="Gene3D" id="1.10.10.60">
    <property type="entry name" value="Homeodomain-like"/>
    <property type="match status" value="1"/>
</dbReference>
<keyword evidence="6" id="KW-1185">Reference proteome</keyword>
<proteinExistence type="predicted"/>
<feature type="domain" description="HTH araC/xylS-type" evidence="4">
    <location>
        <begin position="181"/>
        <end position="279"/>
    </location>
</feature>
<dbReference type="Pfam" id="PF12833">
    <property type="entry name" value="HTH_18"/>
    <property type="match status" value="1"/>
</dbReference>
<dbReference type="PRINTS" id="PR00032">
    <property type="entry name" value="HTHARAC"/>
</dbReference>
<dbReference type="SMART" id="SM00342">
    <property type="entry name" value="HTH_ARAC"/>
    <property type="match status" value="1"/>
</dbReference>
<dbReference type="OrthoDB" id="9793451at2"/>
<evidence type="ECO:0000256" key="3">
    <source>
        <dbReference type="ARBA" id="ARBA00023163"/>
    </source>
</evidence>
<evidence type="ECO:0000313" key="5">
    <source>
        <dbReference type="EMBL" id="TEW76514.1"/>
    </source>
</evidence>
<evidence type="ECO:0000256" key="1">
    <source>
        <dbReference type="ARBA" id="ARBA00023015"/>
    </source>
</evidence>
<organism evidence="5 6">
    <name type="scientific">Gramella jeungdoensis</name>
    <dbReference type="NCBI Taxonomy" id="708091"/>
    <lineage>
        <taxon>Bacteria</taxon>
        <taxon>Pseudomonadati</taxon>
        <taxon>Bacteroidota</taxon>
        <taxon>Flavobacteriia</taxon>
        <taxon>Flavobacteriales</taxon>
        <taxon>Flavobacteriaceae</taxon>
        <taxon>Christiangramia</taxon>
    </lineage>
</organism>
<accession>A0A4Y8AWV8</accession>
<dbReference type="PROSITE" id="PS01124">
    <property type="entry name" value="HTH_ARAC_FAMILY_2"/>
    <property type="match status" value="1"/>
</dbReference>
<dbReference type="PANTHER" id="PTHR43280">
    <property type="entry name" value="ARAC-FAMILY TRANSCRIPTIONAL REGULATOR"/>
    <property type="match status" value="1"/>
</dbReference>